<dbReference type="RefSeq" id="XP_040776640.1">
    <property type="nucleotide sequence ID" value="XM_040925136.1"/>
</dbReference>
<name>A0A9P5CNP5_CRYP1</name>
<organism evidence="1 2">
    <name type="scientific">Cryphonectria parasitica (strain ATCC 38755 / EP155)</name>
    <dbReference type="NCBI Taxonomy" id="660469"/>
    <lineage>
        <taxon>Eukaryota</taxon>
        <taxon>Fungi</taxon>
        <taxon>Dikarya</taxon>
        <taxon>Ascomycota</taxon>
        <taxon>Pezizomycotina</taxon>
        <taxon>Sordariomycetes</taxon>
        <taxon>Sordariomycetidae</taxon>
        <taxon>Diaporthales</taxon>
        <taxon>Cryphonectriaceae</taxon>
        <taxon>Cryphonectria-Endothia species complex</taxon>
        <taxon>Cryphonectria</taxon>
    </lineage>
</organism>
<evidence type="ECO:0000313" key="2">
    <source>
        <dbReference type="Proteomes" id="UP000803844"/>
    </source>
</evidence>
<sequence>MDDLSPGLNLGPKLCQLIRLTPPHMTITTISDSWISAGQATDKGIASCLMKALAREINENPLSTPRVRHVAGKPIATRLSLYLPPSALWNPLCGCLWPARIRSHPCTIGKSPGNHPSIVCAQSEVFSDAKQTLRLLELLTPLDFEDEEHRFPLPQATQCFKRLFIEFHLQGTASRPSYSDQVSSSPSLEQQSSLVSFSSEASVEYPSIAFLARSPIHGRCPLKDFFDPAIVWSSRFRAPEVWRKHDPFRWLCGSKYELRDPSKIRSSRLQTGRLTGLAVDP</sequence>
<gene>
    <name evidence="1" type="ORF">M406DRAFT_68100</name>
</gene>
<evidence type="ECO:0000313" key="1">
    <source>
        <dbReference type="EMBL" id="KAF3765679.1"/>
    </source>
</evidence>
<dbReference type="Proteomes" id="UP000803844">
    <property type="component" value="Unassembled WGS sequence"/>
</dbReference>
<keyword evidence="2" id="KW-1185">Reference proteome</keyword>
<dbReference type="EMBL" id="MU032347">
    <property type="protein sequence ID" value="KAF3765679.1"/>
    <property type="molecule type" value="Genomic_DNA"/>
</dbReference>
<protein>
    <submittedName>
        <fullName evidence="1">Uncharacterized protein</fullName>
    </submittedName>
</protein>
<comment type="caution">
    <text evidence="1">The sequence shown here is derived from an EMBL/GenBank/DDBJ whole genome shotgun (WGS) entry which is preliminary data.</text>
</comment>
<dbReference type="GeneID" id="63842265"/>
<accession>A0A9P5CNP5</accession>
<proteinExistence type="predicted"/>
<dbReference type="AlphaFoldDB" id="A0A9P5CNP5"/>
<reference evidence="1" key="1">
    <citation type="journal article" date="2020" name="Phytopathology">
        <title>Genome sequence of the chestnut blight fungus Cryphonectria parasitica EP155: A fundamental resource for an archetypical invasive plant pathogen.</title>
        <authorList>
            <person name="Crouch J.A."/>
            <person name="Dawe A."/>
            <person name="Aerts A."/>
            <person name="Barry K."/>
            <person name="Churchill A.C.L."/>
            <person name="Grimwood J."/>
            <person name="Hillman B."/>
            <person name="Milgroom M.G."/>
            <person name="Pangilinan J."/>
            <person name="Smith M."/>
            <person name="Salamov A."/>
            <person name="Schmutz J."/>
            <person name="Yadav J."/>
            <person name="Grigoriev I.V."/>
            <person name="Nuss D."/>
        </authorList>
    </citation>
    <scope>NUCLEOTIDE SEQUENCE</scope>
    <source>
        <strain evidence="1">EP155</strain>
    </source>
</reference>